<feature type="region of interest" description="Disordered" evidence="1">
    <location>
        <begin position="1"/>
        <end position="59"/>
    </location>
</feature>
<dbReference type="Proteomes" id="UP000075903">
    <property type="component" value="Unassembled WGS sequence"/>
</dbReference>
<feature type="compositionally biased region" description="Polar residues" evidence="1">
    <location>
        <begin position="111"/>
        <end position="124"/>
    </location>
</feature>
<keyword evidence="4" id="KW-1185">Reference proteome</keyword>
<evidence type="ECO:0000256" key="1">
    <source>
        <dbReference type="SAM" id="MobiDB-lite"/>
    </source>
</evidence>
<reference evidence="3" key="1">
    <citation type="submission" date="2020-05" db="UniProtKB">
        <authorList>
            <consortium name="EnsemblMetazoa"/>
        </authorList>
    </citation>
    <scope>IDENTIFICATION</scope>
    <source>
        <strain evidence="3">MAF</strain>
    </source>
</reference>
<accession>A0A182UQI7</accession>
<proteinExistence type="predicted"/>
<dbReference type="VEuPathDB" id="VectorBase:AMEM001897"/>
<keyword evidence="2" id="KW-1133">Transmembrane helix</keyword>
<evidence type="ECO:0000256" key="2">
    <source>
        <dbReference type="SAM" id="Phobius"/>
    </source>
</evidence>
<keyword evidence="2" id="KW-0472">Membrane</keyword>
<protein>
    <submittedName>
        <fullName evidence="3">Uncharacterized protein</fullName>
    </submittedName>
</protein>
<dbReference type="EnsemblMetazoa" id="AMEM001897-RA">
    <property type="protein sequence ID" value="AMEM001897-PA"/>
    <property type="gene ID" value="AMEM001897"/>
</dbReference>
<evidence type="ECO:0000313" key="3">
    <source>
        <dbReference type="EnsemblMetazoa" id="AMEM001897-PA"/>
    </source>
</evidence>
<dbReference type="AlphaFoldDB" id="A0A182UQI7"/>
<feature type="region of interest" description="Disordered" evidence="1">
    <location>
        <begin position="111"/>
        <end position="155"/>
    </location>
</feature>
<sequence length="490" mass="51307">MSAASSAGKRSPAIRSNGPTGVTFPPGWAALEPADGGCVDGAGGGGGGGMAGSWDRKEPPNRAAAGVQYHRLQPVALLLQLQVQLADDLHLDAGLGRRVVAVDVVRVQMAKSSNSSNTRSQPGQRQAPPPNSGWIVVEPARDEDDPLPGSSAKQKGATGDGVLVLVALAAAAAATLAVGPFALAPFALAGPAGAPPSSIESVISSARTNDIGRVGLLLAKRRLLLLLLLHRWLGREDGHAAPERRMVGAEAAGAAPEPAAGAALLLELVPGGTDRAERGHGLGQGLLLLLVRCRRAGRVLVDRGRRLLLLLLGPAVRLIEAGRRILPEVDAPLRAAGQLADVVRRLVVAGVRQLRPLPDELALGQVPALRAAVMVHDRRSGIAAPERLLLLQLLLGRLASRAGESAIMVHCHRVLLLLLLLLLMVRMLGGKTCCLVQCHRLWWKLLLLLLLLLLGLEREVSGLLGCVGVPGFDLAEGFIEEKRTEINPLV</sequence>
<evidence type="ECO:0000313" key="4">
    <source>
        <dbReference type="Proteomes" id="UP000075903"/>
    </source>
</evidence>
<feature type="transmembrane region" description="Helical" evidence="2">
    <location>
        <begin position="162"/>
        <end position="188"/>
    </location>
</feature>
<keyword evidence="2" id="KW-0812">Transmembrane</keyword>
<organism evidence="3 4">
    <name type="scientific">Anopheles merus</name>
    <name type="common">Mosquito</name>
    <dbReference type="NCBI Taxonomy" id="30066"/>
    <lineage>
        <taxon>Eukaryota</taxon>
        <taxon>Metazoa</taxon>
        <taxon>Ecdysozoa</taxon>
        <taxon>Arthropoda</taxon>
        <taxon>Hexapoda</taxon>
        <taxon>Insecta</taxon>
        <taxon>Pterygota</taxon>
        <taxon>Neoptera</taxon>
        <taxon>Endopterygota</taxon>
        <taxon>Diptera</taxon>
        <taxon>Nematocera</taxon>
        <taxon>Culicoidea</taxon>
        <taxon>Culicidae</taxon>
        <taxon>Anophelinae</taxon>
        <taxon>Anopheles</taxon>
    </lineage>
</organism>
<feature type="compositionally biased region" description="Gly residues" evidence="1">
    <location>
        <begin position="38"/>
        <end position="51"/>
    </location>
</feature>
<name>A0A182UQI7_ANOME</name>